<organism evidence="3 4">
    <name type="scientific">Streptomyces vulcanius</name>
    <dbReference type="NCBI Taxonomy" id="1441876"/>
    <lineage>
        <taxon>Bacteria</taxon>
        <taxon>Bacillati</taxon>
        <taxon>Actinomycetota</taxon>
        <taxon>Actinomycetes</taxon>
        <taxon>Kitasatosporales</taxon>
        <taxon>Streptomycetaceae</taxon>
        <taxon>Streptomyces</taxon>
    </lineage>
</organism>
<evidence type="ECO:0000313" key="4">
    <source>
        <dbReference type="Proteomes" id="UP001595839"/>
    </source>
</evidence>
<proteinExistence type="predicted"/>
<gene>
    <name evidence="3" type="ORF">ACFPIH_06480</name>
</gene>
<feature type="domain" description="HTH luxR-type" evidence="2">
    <location>
        <begin position="156"/>
        <end position="221"/>
    </location>
</feature>
<dbReference type="PANTHER" id="PTHR43214">
    <property type="entry name" value="TWO-COMPONENT RESPONSE REGULATOR"/>
    <property type="match status" value="1"/>
</dbReference>
<evidence type="ECO:0000259" key="2">
    <source>
        <dbReference type="PROSITE" id="PS50043"/>
    </source>
</evidence>
<accession>A0ABV9AJ92</accession>
<keyword evidence="1" id="KW-0238">DNA-binding</keyword>
<dbReference type="Pfam" id="PF00196">
    <property type="entry name" value="GerE"/>
    <property type="match status" value="1"/>
</dbReference>
<protein>
    <submittedName>
        <fullName evidence="3">Response regulator transcription factor</fullName>
    </submittedName>
</protein>
<dbReference type="InterPro" id="IPR016032">
    <property type="entry name" value="Sig_transdc_resp-reg_C-effctor"/>
</dbReference>
<dbReference type="PROSITE" id="PS00622">
    <property type="entry name" value="HTH_LUXR_1"/>
    <property type="match status" value="1"/>
</dbReference>
<dbReference type="PROSITE" id="PS50043">
    <property type="entry name" value="HTH_LUXR_2"/>
    <property type="match status" value="1"/>
</dbReference>
<dbReference type="InterPro" id="IPR039420">
    <property type="entry name" value="WalR-like"/>
</dbReference>
<dbReference type="SMART" id="SM00421">
    <property type="entry name" value="HTH_LUXR"/>
    <property type="match status" value="1"/>
</dbReference>
<dbReference type="SUPFAM" id="SSF46894">
    <property type="entry name" value="C-terminal effector domain of the bipartite response regulators"/>
    <property type="match status" value="1"/>
</dbReference>
<name>A0ABV9AJ92_9ACTN</name>
<dbReference type="Gene3D" id="3.40.50.2300">
    <property type="match status" value="1"/>
</dbReference>
<reference evidence="4" key="1">
    <citation type="journal article" date="2019" name="Int. J. Syst. Evol. Microbiol.">
        <title>The Global Catalogue of Microorganisms (GCM) 10K type strain sequencing project: providing services to taxonomists for standard genome sequencing and annotation.</title>
        <authorList>
            <consortium name="The Broad Institute Genomics Platform"/>
            <consortium name="The Broad Institute Genome Sequencing Center for Infectious Disease"/>
            <person name="Wu L."/>
            <person name="Ma J."/>
        </authorList>
    </citation>
    <scope>NUCLEOTIDE SEQUENCE [LARGE SCALE GENOMIC DNA]</scope>
    <source>
        <strain evidence="4">CGMCC 4.7177</strain>
    </source>
</reference>
<dbReference type="PRINTS" id="PR00038">
    <property type="entry name" value="HTHLUXR"/>
</dbReference>
<evidence type="ECO:0000256" key="1">
    <source>
        <dbReference type="ARBA" id="ARBA00023125"/>
    </source>
</evidence>
<dbReference type="EMBL" id="JBHSFK010000003">
    <property type="protein sequence ID" value="MFC4499171.1"/>
    <property type="molecule type" value="Genomic_DNA"/>
</dbReference>
<comment type="caution">
    <text evidence="3">The sequence shown here is derived from an EMBL/GenBank/DDBJ whole genome shotgun (WGS) entry which is preliminary data.</text>
</comment>
<dbReference type="CDD" id="cd06170">
    <property type="entry name" value="LuxR_C_like"/>
    <property type="match status" value="1"/>
</dbReference>
<dbReference type="RefSeq" id="WP_381182126.1">
    <property type="nucleotide sequence ID" value="NZ_JBHSFK010000003.1"/>
</dbReference>
<dbReference type="InterPro" id="IPR000792">
    <property type="entry name" value="Tscrpt_reg_LuxR_C"/>
</dbReference>
<sequence length="241" mass="26294">MQVDICPPKNAPTDRSLSILVSGGHLFSRIGLVSLLDQEDGFTVVGHGSHSADLKQLITERQPDLVVLNGDADPMPALRAVVTSAPAPRVLVVVSSRKHATWKGAHLRVPGIRVSLATTATLLPTVRLLRSGYQVAAAHPEHREQGSLGRQRQPPVWERFDKLTEREVEVVHLMLRGWSNGEIADALMLSGATVKSHVHSLMNKLELRSRIDIITTAYTTGLVRPGVPKPNWHPRLTASTA</sequence>
<keyword evidence="4" id="KW-1185">Reference proteome</keyword>
<dbReference type="Proteomes" id="UP001595839">
    <property type="component" value="Unassembled WGS sequence"/>
</dbReference>
<evidence type="ECO:0000313" key="3">
    <source>
        <dbReference type="EMBL" id="MFC4499171.1"/>
    </source>
</evidence>
<dbReference type="PANTHER" id="PTHR43214:SF43">
    <property type="entry name" value="TWO-COMPONENT RESPONSE REGULATOR"/>
    <property type="match status" value="1"/>
</dbReference>